<dbReference type="STRING" id="474960.SAMN05216180_0912"/>
<dbReference type="Pfam" id="PF03167">
    <property type="entry name" value="UDG"/>
    <property type="match status" value="1"/>
</dbReference>
<dbReference type="RefSeq" id="WP_092752084.1">
    <property type="nucleotide sequence ID" value="NZ_FOCG01000001.1"/>
</dbReference>
<accession>A0A1H7ZVB2</accession>
<organism evidence="2 3">
    <name type="scientific">Hydrogenoanaerobacterium saccharovorans</name>
    <dbReference type="NCBI Taxonomy" id="474960"/>
    <lineage>
        <taxon>Bacteria</taxon>
        <taxon>Bacillati</taxon>
        <taxon>Bacillota</taxon>
        <taxon>Clostridia</taxon>
        <taxon>Eubacteriales</taxon>
        <taxon>Oscillospiraceae</taxon>
        <taxon>Hydrogenoanaerobacterium</taxon>
    </lineage>
</organism>
<reference evidence="2 3" key="1">
    <citation type="submission" date="2016-10" db="EMBL/GenBank/DDBJ databases">
        <authorList>
            <person name="de Groot N.N."/>
        </authorList>
    </citation>
    <scope>NUCLEOTIDE SEQUENCE [LARGE SCALE GENOMIC DNA]</scope>
    <source>
        <strain evidence="2 3">CGMCC 1.5070</strain>
    </source>
</reference>
<evidence type="ECO:0000313" key="2">
    <source>
        <dbReference type="EMBL" id="SEM62196.1"/>
    </source>
</evidence>
<dbReference type="InterPro" id="IPR026353">
    <property type="entry name" value="Hypoxan-DNA_Glyclase"/>
</dbReference>
<dbReference type="Proteomes" id="UP000199158">
    <property type="component" value="Unassembled WGS sequence"/>
</dbReference>
<gene>
    <name evidence="2" type="ORF">SAMN05216180_0912</name>
</gene>
<dbReference type="NCBIfam" id="TIGR04274">
    <property type="entry name" value="hypoxanDNAglyco"/>
    <property type="match status" value="1"/>
</dbReference>
<feature type="domain" description="Uracil-DNA glycosylase-like" evidence="1">
    <location>
        <begin position="11"/>
        <end position="143"/>
    </location>
</feature>
<dbReference type="OrthoDB" id="9799921at2"/>
<evidence type="ECO:0000259" key="1">
    <source>
        <dbReference type="Pfam" id="PF03167"/>
    </source>
</evidence>
<dbReference type="SUPFAM" id="SSF52141">
    <property type="entry name" value="Uracil-DNA glycosylase-like"/>
    <property type="match status" value="1"/>
</dbReference>
<sequence>MERIQHTITPVYDAQCRILVLGTMPSPKSREIGFYYGHAQNRFWRVMAAVLNTSVPQTIAEKRLFLLNNHIALWDVLQQCEIKGADDSSIRKPIVNDFTLIFDTADIRQVFTTGAAATKLYTTLSASADRHPTIYLPSTSAANCRISFEALVEKYSIIKRYL</sequence>
<dbReference type="AlphaFoldDB" id="A0A1H7ZVB2"/>
<dbReference type="InterPro" id="IPR036895">
    <property type="entry name" value="Uracil-DNA_glycosylase-like_sf"/>
</dbReference>
<dbReference type="InterPro" id="IPR005122">
    <property type="entry name" value="Uracil-DNA_glycosylase-like"/>
</dbReference>
<dbReference type="CDD" id="cd10032">
    <property type="entry name" value="UDG-F6_HDG"/>
    <property type="match status" value="1"/>
</dbReference>
<protein>
    <submittedName>
        <fullName evidence="2">G/U mismatch-specific uracil-DNA glycosylase</fullName>
    </submittedName>
</protein>
<evidence type="ECO:0000313" key="3">
    <source>
        <dbReference type="Proteomes" id="UP000199158"/>
    </source>
</evidence>
<keyword evidence="3" id="KW-1185">Reference proteome</keyword>
<dbReference type="Gene3D" id="3.40.470.10">
    <property type="entry name" value="Uracil-DNA glycosylase-like domain"/>
    <property type="match status" value="1"/>
</dbReference>
<name>A0A1H7ZVB2_9FIRM</name>
<dbReference type="EMBL" id="FOCG01000001">
    <property type="protein sequence ID" value="SEM62196.1"/>
    <property type="molecule type" value="Genomic_DNA"/>
</dbReference>
<proteinExistence type="predicted"/>